<dbReference type="InterPro" id="IPR027417">
    <property type="entry name" value="P-loop_NTPase"/>
</dbReference>
<dbReference type="Pfam" id="PF04760">
    <property type="entry name" value="IF2_N"/>
    <property type="match status" value="1"/>
</dbReference>
<accession>A0ABX8EIY3</accession>
<dbReference type="PANTHER" id="PTHR34301">
    <property type="entry name" value="DNA-BINDING PROTEIN-RELATED"/>
    <property type="match status" value="1"/>
</dbReference>
<feature type="domain" description="ORC1/DEAH AAA+ ATPase" evidence="2">
    <location>
        <begin position="255"/>
        <end position="409"/>
    </location>
</feature>
<evidence type="ECO:0000313" key="3">
    <source>
        <dbReference type="EMBL" id="QVT80459.1"/>
    </source>
</evidence>
<dbReference type="SUPFAM" id="SSF52540">
    <property type="entry name" value="P-loop containing nucleoside triphosphate hydrolases"/>
    <property type="match status" value="1"/>
</dbReference>
<dbReference type="Gene3D" id="1.10.10.2480">
    <property type="match status" value="1"/>
</dbReference>
<evidence type="ECO:0000259" key="1">
    <source>
        <dbReference type="Pfam" id="PF04760"/>
    </source>
</evidence>
<protein>
    <submittedName>
        <fullName evidence="3">Translation initiation factor IF-2</fullName>
    </submittedName>
</protein>
<name>A0ABX8EIY3_9ACTN</name>
<sequence length="580" mass="65249">MTVRVHELAKQLGVTSSDVIRKLAELGEFARSASTSVRPDVAERVLLAYGDLGDRLKGSSSSRVVGWNAGAVRAPSHEDVLRNVSRLVRDFPVAAQHQQALTRLGSQFFYAGPCKVPSFEDSYVALVRFSGAIEAAFGLTREVMFFYSRHKDLQIRTFKAARSALKEFPREVTPDIMFFWSPDPRLREKVDDWSTGGFLTIPLILADPDDPVSFVSLLRDYTFSRDLFYETTPVRGERFFGRRKLLQSLKDDIQNQRVTGLYGLRKAGKTSVLTELAEVLESPTSIVVLRDLESLPSPPDDPIPELIRDLRLDILDQLRSRQLRTKELGSLAADASMTDFKRALQKILRGNADDGVRVVLMLDEIEYLTPSDRIDVQEGDMTSVAQFLGILRSLVQENSNFTFVLSGLTSAITESGRLFGRPNPLFSWAKSNFVSPFERYEADELALSVGRRMGIGISEGALEALYEATGGHAYLYRHLASNVVLRLPLDVFHRQMDRVDVLKALEDWRLVIAGHMQEMVNHVRRYYPDEAFLLEVLETNNDDFAAFADELPSALGHLLSLGLVERRGQQFELTPVLQFL</sequence>
<gene>
    <name evidence="3" type="primary">infB_2</name>
    <name evidence="3" type="ORF">ENKNEFLB_02858</name>
</gene>
<reference evidence="3 4" key="1">
    <citation type="submission" date="2021-05" db="EMBL/GenBank/DDBJ databases">
        <title>Complete genome of Nocardioides aquaticus KCTC 9944T isolated from meromictic and hypersaline Ekho Lake, Antarctica.</title>
        <authorList>
            <person name="Hwang K."/>
            <person name="Kim K.M."/>
            <person name="Choe H."/>
        </authorList>
    </citation>
    <scope>NUCLEOTIDE SEQUENCE [LARGE SCALE GENOMIC DNA]</scope>
    <source>
        <strain evidence="3 4">KCTC 9944</strain>
    </source>
</reference>
<organism evidence="3 4">
    <name type="scientific">Nocardioides aquaticus</name>
    <dbReference type="NCBI Taxonomy" id="160826"/>
    <lineage>
        <taxon>Bacteria</taxon>
        <taxon>Bacillati</taxon>
        <taxon>Actinomycetota</taxon>
        <taxon>Actinomycetes</taxon>
        <taxon>Propionibacteriales</taxon>
        <taxon>Nocardioidaceae</taxon>
        <taxon>Nocardioides</taxon>
    </lineage>
</organism>
<dbReference type="InterPro" id="IPR049945">
    <property type="entry name" value="AAA_22"/>
</dbReference>
<dbReference type="EMBL" id="CP075371">
    <property type="protein sequence ID" value="QVT80459.1"/>
    <property type="molecule type" value="Genomic_DNA"/>
</dbReference>
<evidence type="ECO:0000259" key="2">
    <source>
        <dbReference type="Pfam" id="PF13401"/>
    </source>
</evidence>
<keyword evidence="4" id="KW-1185">Reference proteome</keyword>
<proteinExistence type="predicted"/>
<feature type="domain" description="Translation initiation factor IF-2 N-terminal" evidence="1">
    <location>
        <begin position="2"/>
        <end position="50"/>
    </location>
</feature>
<dbReference type="GO" id="GO:0003743">
    <property type="term" value="F:translation initiation factor activity"/>
    <property type="evidence" value="ECO:0007669"/>
    <property type="project" value="UniProtKB-KW"/>
</dbReference>
<evidence type="ECO:0000313" key="4">
    <source>
        <dbReference type="Proteomes" id="UP000679307"/>
    </source>
</evidence>
<dbReference type="Pfam" id="PF13401">
    <property type="entry name" value="AAA_22"/>
    <property type="match status" value="1"/>
</dbReference>
<dbReference type="PANTHER" id="PTHR34301:SF8">
    <property type="entry name" value="ATPASE DOMAIN-CONTAINING PROTEIN"/>
    <property type="match status" value="1"/>
</dbReference>
<keyword evidence="3" id="KW-0648">Protein biosynthesis</keyword>
<keyword evidence="3" id="KW-0396">Initiation factor</keyword>
<dbReference type="Gene3D" id="3.40.50.300">
    <property type="entry name" value="P-loop containing nucleotide triphosphate hydrolases"/>
    <property type="match status" value="1"/>
</dbReference>
<dbReference type="InterPro" id="IPR006847">
    <property type="entry name" value="IF2_N"/>
</dbReference>
<dbReference type="Proteomes" id="UP000679307">
    <property type="component" value="Chromosome"/>
</dbReference>